<feature type="region of interest" description="Disordered" evidence="2">
    <location>
        <begin position="426"/>
        <end position="465"/>
    </location>
</feature>
<dbReference type="InterPro" id="IPR007219">
    <property type="entry name" value="XnlR_reg_dom"/>
</dbReference>
<dbReference type="AlphaFoldDB" id="A0A395SBD3"/>
<dbReference type="GO" id="GO:0008270">
    <property type="term" value="F:zinc ion binding"/>
    <property type="evidence" value="ECO:0007669"/>
    <property type="project" value="InterPro"/>
</dbReference>
<feature type="compositionally biased region" description="Polar residues" evidence="2">
    <location>
        <begin position="426"/>
        <end position="440"/>
    </location>
</feature>
<dbReference type="GO" id="GO:0003677">
    <property type="term" value="F:DNA binding"/>
    <property type="evidence" value="ECO:0007669"/>
    <property type="project" value="InterPro"/>
</dbReference>
<dbReference type="GO" id="GO:0006351">
    <property type="term" value="P:DNA-templated transcription"/>
    <property type="evidence" value="ECO:0007669"/>
    <property type="project" value="InterPro"/>
</dbReference>
<dbReference type="SMART" id="SM00906">
    <property type="entry name" value="Fungal_trans"/>
    <property type="match status" value="1"/>
</dbReference>
<evidence type="ECO:0000256" key="1">
    <source>
        <dbReference type="ARBA" id="ARBA00023242"/>
    </source>
</evidence>
<accession>A0A395SBD3</accession>
<comment type="caution">
    <text evidence="4">The sequence shown here is derived from an EMBL/GenBank/DDBJ whole genome shotgun (WGS) entry which is preliminary data.</text>
</comment>
<dbReference type="PANTHER" id="PTHR46910:SF8">
    <property type="entry name" value="ZN(II)2CYS6 TRANSCRIPTION FACTOR (EUROFUNG)"/>
    <property type="match status" value="1"/>
</dbReference>
<dbReference type="InterPro" id="IPR050987">
    <property type="entry name" value="AtrR-like"/>
</dbReference>
<dbReference type="STRING" id="5514.A0A395SBD3"/>
<name>A0A395SBD3_FUSSP</name>
<keyword evidence="1" id="KW-0539">Nucleus</keyword>
<feature type="region of interest" description="Disordered" evidence="2">
    <location>
        <begin position="61"/>
        <end position="85"/>
    </location>
</feature>
<dbReference type="Pfam" id="PF04082">
    <property type="entry name" value="Fungal_trans"/>
    <property type="match status" value="1"/>
</dbReference>
<evidence type="ECO:0000259" key="3">
    <source>
        <dbReference type="SMART" id="SM00906"/>
    </source>
</evidence>
<feature type="domain" description="Xylanolytic transcriptional activator regulatory" evidence="3">
    <location>
        <begin position="217"/>
        <end position="288"/>
    </location>
</feature>
<keyword evidence="5" id="KW-1185">Reference proteome</keyword>
<dbReference type="PANTHER" id="PTHR46910">
    <property type="entry name" value="TRANSCRIPTION FACTOR PDR1"/>
    <property type="match status" value="1"/>
</dbReference>
<gene>
    <name evidence="4" type="ORF">FSPOR_4510</name>
</gene>
<proteinExistence type="predicted"/>
<evidence type="ECO:0000313" key="5">
    <source>
        <dbReference type="Proteomes" id="UP000266152"/>
    </source>
</evidence>
<evidence type="ECO:0000313" key="4">
    <source>
        <dbReference type="EMBL" id="RGP69698.1"/>
    </source>
</evidence>
<dbReference type="GO" id="GO:0003700">
    <property type="term" value="F:DNA-binding transcription factor activity"/>
    <property type="evidence" value="ECO:0007669"/>
    <property type="project" value="InterPro"/>
</dbReference>
<protein>
    <submittedName>
        <fullName evidence="4">C6 transcription factor</fullName>
    </submittedName>
</protein>
<sequence>MSLSIEQIRTDTQQDAAAETIAVPSARRSSWVPADYDESESAMGIARKIYRLASQTIDDHSTSAIPDGGYGTRMSQKRPGDRRQPISTILGSRFPDHETICSLLESFFESVHWFSLVIYEPKFRQRLQSFQDGYAFPSETQSLTLLSMVLCMAAWYRSQMTLPESSDGQEWRLWSDDLLKIVESQLVQILDQQSIEAVQTCILLGSHHVYHGRPSLSFALLGATIKIANAMGLHRGHARGSLGDVEERKRVWWTIYTWDRFASISYGRPLSINDEDCNVEMPAEFSESPYFTQQSLQQDLPGIVYSSYQMQLSRLYVLASPALKTIFGSLSGRSAKPDWESKYASLISEVTHKLNVWRRQLPQHLSLDLTKDVNLANSDKSYRAHALQSLSLQLTFDNLLIVLHRPFLAQQAEHLSTTALTPGTNAFEHSSPFTPTQSPAVGNGVESILSRDQPSPNREKRAGSQNWWNAAVRTASVTELPQLAQLATNSHLVAFMAMNLFHSAIVLVLVALLNPLSDSTQGVKRTITRVFRLQELLGQRSALSSQSSVVLRNLISLLLRREGEAMLGPVGLPTAAVSSEMARGPGAVEDSAFIVGGSTLAEIEHGSTPEREFGVRAAK</sequence>
<dbReference type="EMBL" id="PXOF01000059">
    <property type="protein sequence ID" value="RGP69698.1"/>
    <property type="molecule type" value="Genomic_DNA"/>
</dbReference>
<evidence type="ECO:0000256" key="2">
    <source>
        <dbReference type="SAM" id="MobiDB-lite"/>
    </source>
</evidence>
<dbReference type="Proteomes" id="UP000266152">
    <property type="component" value="Unassembled WGS sequence"/>
</dbReference>
<dbReference type="CDD" id="cd12148">
    <property type="entry name" value="fungal_TF_MHR"/>
    <property type="match status" value="1"/>
</dbReference>
<reference evidence="4 5" key="1">
    <citation type="journal article" date="2018" name="PLoS Pathog.">
        <title>Evolution of structural diversity of trichothecenes, a family of toxins produced by plant pathogenic and entomopathogenic fungi.</title>
        <authorList>
            <person name="Proctor R.H."/>
            <person name="McCormick S.P."/>
            <person name="Kim H.S."/>
            <person name="Cardoza R.E."/>
            <person name="Stanley A.M."/>
            <person name="Lindo L."/>
            <person name="Kelly A."/>
            <person name="Brown D.W."/>
            <person name="Lee T."/>
            <person name="Vaughan M.M."/>
            <person name="Alexander N.J."/>
            <person name="Busman M."/>
            <person name="Gutierrez S."/>
        </authorList>
    </citation>
    <scope>NUCLEOTIDE SEQUENCE [LARGE SCALE GENOMIC DNA]</scope>
    <source>
        <strain evidence="4 5">NRRL 3299</strain>
    </source>
</reference>
<organism evidence="4 5">
    <name type="scientific">Fusarium sporotrichioides</name>
    <dbReference type="NCBI Taxonomy" id="5514"/>
    <lineage>
        <taxon>Eukaryota</taxon>
        <taxon>Fungi</taxon>
        <taxon>Dikarya</taxon>
        <taxon>Ascomycota</taxon>
        <taxon>Pezizomycotina</taxon>
        <taxon>Sordariomycetes</taxon>
        <taxon>Hypocreomycetidae</taxon>
        <taxon>Hypocreales</taxon>
        <taxon>Nectriaceae</taxon>
        <taxon>Fusarium</taxon>
    </lineage>
</organism>